<comment type="caution">
    <text evidence="9">The sequence shown here is derived from an EMBL/GenBank/DDBJ whole genome shotgun (WGS) entry which is preliminary data.</text>
</comment>
<dbReference type="Pfam" id="PF03299">
    <property type="entry name" value="TF_AP-2"/>
    <property type="match status" value="1"/>
</dbReference>
<dbReference type="PANTHER" id="PTHR10812">
    <property type="entry name" value="TRANSCRIPTION FACTOR AP-2"/>
    <property type="match status" value="1"/>
</dbReference>
<feature type="domain" description="Transcription factor AP-2 C-terminal" evidence="8">
    <location>
        <begin position="151"/>
        <end position="333"/>
    </location>
</feature>
<dbReference type="GO" id="GO:0000977">
    <property type="term" value="F:RNA polymerase II transcription regulatory region sequence-specific DNA binding"/>
    <property type="evidence" value="ECO:0007669"/>
    <property type="project" value="TreeGrafter"/>
</dbReference>
<dbReference type="GO" id="GO:0042127">
    <property type="term" value="P:regulation of cell population proliferation"/>
    <property type="evidence" value="ECO:0007669"/>
    <property type="project" value="TreeGrafter"/>
</dbReference>
<sequence length="350" mass="38944">MYEQLLTMTNIDPNPLPSKASHKRRANSIDEPPSKRHESDDLENLQSGMYTISPTYPTKLTVSNPQNFLQVFQDVFLPSFNSQMFSSNVPTLQPAVSFLQEPTTIPQYGAPLTETKINLPQCAGAIESDLDLLVDENTMPKGATLDTTEVFDETTGRLCLLNSSTKYEVTLGEIQRRLSHPETLHASLVNSILRKAKLKDGCRVLRNRLAEKGVTLPAGRRKTATTTTFTALCEKEAMLMARDFDYLCHNALNTCAIARRSGLQNYSPQELDSASRVLVGILDAFNDVPENPEDYVEKDSSTYTINILSLLTHGFGHNVIKTAIRLMMNIIEQQRAIVHGVPPTYNPATE</sequence>
<dbReference type="Proteomes" id="UP001331761">
    <property type="component" value="Unassembled WGS sequence"/>
</dbReference>
<comment type="similarity">
    <text evidence="2">Belongs to the AP-2 family.</text>
</comment>
<protein>
    <submittedName>
        <fullName evidence="9">Transcription factor AP-2</fullName>
    </submittedName>
</protein>
<evidence type="ECO:0000256" key="2">
    <source>
        <dbReference type="ARBA" id="ARBA00007770"/>
    </source>
</evidence>
<dbReference type="AlphaFoldDB" id="A0AAN8FNM0"/>
<evidence type="ECO:0000256" key="1">
    <source>
        <dbReference type="ARBA" id="ARBA00004123"/>
    </source>
</evidence>
<keyword evidence="6" id="KW-0539">Nucleus</keyword>
<organism evidence="9 10">
    <name type="scientific">Trichostrongylus colubriformis</name>
    <name type="common">Black scour worm</name>
    <dbReference type="NCBI Taxonomy" id="6319"/>
    <lineage>
        <taxon>Eukaryota</taxon>
        <taxon>Metazoa</taxon>
        <taxon>Ecdysozoa</taxon>
        <taxon>Nematoda</taxon>
        <taxon>Chromadorea</taxon>
        <taxon>Rhabditida</taxon>
        <taxon>Rhabditina</taxon>
        <taxon>Rhabditomorpha</taxon>
        <taxon>Strongyloidea</taxon>
        <taxon>Trichostrongylidae</taxon>
        <taxon>Trichostrongylus</taxon>
    </lineage>
</organism>
<accession>A0AAN8FNM0</accession>
<dbReference type="PRINTS" id="PR01748">
    <property type="entry name" value="AP2TNSCPFCT"/>
</dbReference>
<comment type="subcellular location">
    <subcellularLocation>
        <location evidence="1">Nucleus</location>
    </subcellularLocation>
</comment>
<evidence type="ECO:0000256" key="5">
    <source>
        <dbReference type="ARBA" id="ARBA00023163"/>
    </source>
</evidence>
<keyword evidence="10" id="KW-1185">Reference proteome</keyword>
<evidence type="ECO:0000259" key="8">
    <source>
        <dbReference type="Pfam" id="PF03299"/>
    </source>
</evidence>
<evidence type="ECO:0000313" key="9">
    <source>
        <dbReference type="EMBL" id="KAK5977682.1"/>
    </source>
</evidence>
<evidence type="ECO:0000256" key="4">
    <source>
        <dbReference type="ARBA" id="ARBA00023125"/>
    </source>
</evidence>
<proteinExistence type="inferred from homology"/>
<feature type="region of interest" description="Disordered" evidence="7">
    <location>
        <begin position="1"/>
        <end position="42"/>
    </location>
</feature>
<evidence type="ECO:0000256" key="3">
    <source>
        <dbReference type="ARBA" id="ARBA00023015"/>
    </source>
</evidence>
<gene>
    <name evidence="9" type="ORF">GCK32_011023</name>
</gene>
<evidence type="ECO:0000256" key="6">
    <source>
        <dbReference type="ARBA" id="ARBA00023242"/>
    </source>
</evidence>
<evidence type="ECO:0000256" key="7">
    <source>
        <dbReference type="SAM" id="MobiDB-lite"/>
    </source>
</evidence>
<dbReference type="PANTHER" id="PTHR10812:SF16">
    <property type="entry name" value="TRANSCRIPTION FACTOR AP-2 C-TERMINAL DOMAIN-CONTAINING PROTEIN-RELATED"/>
    <property type="match status" value="1"/>
</dbReference>
<dbReference type="EMBL" id="WIXE01010299">
    <property type="protein sequence ID" value="KAK5977682.1"/>
    <property type="molecule type" value="Genomic_DNA"/>
</dbReference>
<reference evidence="9 10" key="1">
    <citation type="submission" date="2019-10" db="EMBL/GenBank/DDBJ databases">
        <title>Assembly and Annotation for the nematode Trichostrongylus colubriformis.</title>
        <authorList>
            <person name="Martin J."/>
        </authorList>
    </citation>
    <scope>NUCLEOTIDE SEQUENCE [LARGE SCALE GENOMIC DNA]</scope>
    <source>
        <strain evidence="9">G859</strain>
        <tissue evidence="9">Whole worm</tissue>
    </source>
</reference>
<dbReference type="GO" id="GO:0005634">
    <property type="term" value="C:nucleus"/>
    <property type="evidence" value="ECO:0007669"/>
    <property type="project" value="UniProtKB-SubCell"/>
</dbReference>
<keyword evidence="5" id="KW-0804">Transcription</keyword>
<keyword evidence="3" id="KW-0805">Transcription regulation</keyword>
<dbReference type="GO" id="GO:0000981">
    <property type="term" value="F:DNA-binding transcription factor activity, RNA polymerase II-specific"/>
    <property type="evidence" value="ECO:0007669"/>
    <property type="project" value="TreeGrafter"/>
</dbReference>
<name>A0AAN8FNM0_TRICO</name>
<evidence type="ECO:0000313" key="10">
    <source>
        <dbReference type="Proteomes" id="UP001331761"/>
    </source>
</evidence>
<feature type="compositionally biased region" description="Polar residues" evidence="7">
    <location>
        <begin position="1"/>
        <end position="12"/>
    </location>
</feature>
<keyword evidence="4" id="KW-0238">DNA-binding</keyword>
<dbReference type="InterPro" id="IPR013854">
    <property type="entry name" value="TF_AP2_C"/>
</dbReference>
<dbReference type="InterPro" id="IPR004979">
    <property type="entry name" value="TF_AP2"/>
</dbReference>